<gene>
    <name evidence="2" type="ORF">NHX12_024752</name>
</gene>
<organism evidence="2 3">
    <name type="scientific">Muraenolepis orangiensis</name>
    <name type="common">Patagonian moray cod</name>
    <dbReference type="NCBI Taxonomy" id="630683"/>
    <lineage>
        <taxon>Eukaryota</taxon>
        <taxon>Metazoa</taxon>
        <taxon>Chordata</taxon>
        <taxon>Craniata</taxon>
        <taxon>Vertebrata</taxon>
        <taxon>Euteleostomi</taxon>
        <taxon>Actinopterygii</taxon>
        <taxon>Neopterygii</taxon>
        <taxon>Teleostei</taxon>
        <taxon>Neoteleostei</taxon>
        <taxon>Acanthomorphata</taxon>
        <taxon>Zeiogadaria</taxon>
        <taxon>Gadariae</taxon>
        <taxon>Gadiformes</taxon>
        <taxon>Muraenolepidoidei</taxon>
        <taxon>Muraenolepididae</taxon>
        <taxon>Muraenolepis</taxon>
    </lineage>
</organism>
<keyword evidence="3" id="KW-1185">Reference proteome</keyword>
<comment type="caution">
    <text evidence="2">The sequence shown here is derived from an EMBL/GenBank/DDBJ whole genome shotgun (WGS) entry which is preliminary data.</text>
</comment>
<accession>A0A9Q0EIT4</accession>
<dbReference type="GO" id="GO:0005125">
    <property type="term" value="F:cytokine activity"/>
    <property type="evidence" value="ECO:0007669"/>
    <property type="project" value="InterPro"/>
</dbReference>
<dbReference type="PANTHER" id="PTHR10511:SF2">
    <property type="entry name" value="GRANULOCYTE COLONY-STIMULATING FACTOR"/>
    <property type="match status" value="1"/>
</dbReference>
<evidence type="ECO:0008006" key="4">
    <source>
        <dbReference type="Google" id="ProtNLM"/>
    </source>
</evidence>
<dbReference type="SUPFAM" id="SSF47266">
    <property type="entry name" value="4-helical cytokines"/>
    <property type="match status" value="1"/>
</dbReference>
<dbReference type="PANTHER" id="PTHR10511">
    <property type="entry name" value="GRANULOCYTE COLONY-STIMULATING FACTOR"/>
    <property type="match status" value="1"/>
</dbReference>
<dbReference type="EMBL" id="JANIIK010000040">
    <property type="protein sequence ID" value="KAJ3607701.1"/>
    <property type="molecule type" value="Genomic_DNA"/>
</dbReference>
<reference evidence="2" key="1">
    <citation type="submission" date="2022-07" db="EMBL/GenBank/DDBJ databases">
        <title>Chromosome-level genome of Muraenolepis orangiensis.</title>
        <authorList>
            <person name="Kim J."/>
        </authorList>
    </citation>
    <scope>NUCLEOTIDE SEQUENCE</scope>
    <source>
        <strain evidence="2">KU_S4_2022</strain>
        <tissue evidence="2">Muscle</tissue>
    </source>
</reference>
<evidence type="ECO:0000313" key="2">
    <source>
        <dbReference type="EMBL" id="KAJ3607701.1"/>
    </source>
</evidence>
<name>A0A9Q0EIT4_9TELE</name>
<protein>
    <recommendedName>
        <fullName evidence="4">Granulocyte colony-stimulating factor</fullName>
    </recommendedName>
</protein>
<dbReference type="InterPro" id="IPR009079">
    <property type="entry name" value="4_helix_cytokine-like_core"/>
</dbReference>
<feature type="region of interest" description="Disordered" evidence="1">
    <location>
        <begin position="205"/>
        <end position="226"/>
    </location>
</feature>
<sequence length="226" mass="25030">MAAFARSAPLPEWTGGDHHHHHHHHNDDEVRSLIDDDSTFYNTVDRSLSLTKKIVLSIPEAHRACITAETLDLNSEKGKFAVVAENIGIPVSPILHVLSENATMETSLVQMLNGLLLHQTLLSSVSSHLGPQDTVTELLADTRDLLTQISILLKLVQGDSAKQPAAPQLDLRLQGDFDIQVATHITLRQLRDFGQDMERILRRVAKANEDTTESTESTESTEPEQL</sequence>
<feature type="region of interest" description="Disordered" evidence="1">
    <location>
        <begin position="1"/>
        <end position="25"/>
    </location>
</feature>
<dbReference type="OrthoDB" id="8841348at2759"/>
<evidence type="ECO:0000256" key="1">
    <source>
        <dbReference type="SAM" id="MobiDB-lite"/>
    </source>
</evidence>
<dbReference type="InterPro" id="IPR040117">
    <property type="entry name" value="GCSF/MGF"/>
</dbReference>
<proteinExistence type="predicted"/>
<dbReference type="Gene3D" id="1.20.1250.10">
    <property type="match status" value="1"/>
</dbReference>
<dbReference type="GO" id="GO:0045639">
    <property type="term" value="P:positive regulation of myeloid cell differentiation"/>
    <property type="evidence" value="ECO:0007669"/>
    <property type="project" value="InterPro"/>
</dbReference>
<dbReference type="AlphaFoldDB" id="A0A9Q0EIT4"/>
<evidence type="ECO:0000313" key="3">
    <source>
        <dbReference type="Proteomes" id="UP001148018"/>
    </source>
</evidence>
<dbReference type="Proteomes" id="UP001148018">
    <property type="component" value="Unassembled WGS sequence"/>
</dbReference>